<comment type="caution">
    <text evidence="1">The sequence shown here is derived from an EMBL/GenBank/DDBJ whole genome shotgun (WGS) entry which is preliminary data.</text>
</comment>
<reference evidence="1 2" key="1">
    <citation type="submission" date="2024-11" db="EMBL/GenBank/DDBJ databases">
        <title>A near-complete genome assembly of Cinchona calisaya.</title>
        <authorList>
            <person name="Lian D.C."/>
            <person name="Zhao X.W."/>
            <person name="Wei L."/>
        </authorList>
    </citation>
    <scope>NUCLEOTIDE SEQUENCE [LARGE SCALE GENOMIC DNA]</scope>
    <source>
        <tissue evidence="1">Nenye</tissue>
    </source>
</reference>
<keyword evidence="2" id="KW-1185">Reference proteome</keyword>
<evidence type="ECO:0000313" key="1">
    <source>
        <dbReference type="EMBL" id="KAL3510164.1"/>
    </source>
</evidence>
<protein>
    <submittedName>
        <fullName evidence="1">Uncharacterized protein</fullName>
    </submittedName>
</protein>
<organism evidence="1 2">
    <name type="scientific">Cinchona calisaya</name>
    <dbReference type="NCBI Taxonomy" id="153742"/>
    <lineage>
        <taxon>Eukaryota</taxon>
        <taxon>Viridiplantae</taxon>
        <taxon>Streptophyta</taxon>
        <taxon>Embryophyta</taxon>
        <taxon>Tracheophyta</taxon>
        <taxon>Spermatophyta</taxon>
        <taxon>Magnoliopsida</taxon>
        <taxon>eudicotyledons</taxon>
        <taxon>Gunneridae</taxon>
        <taxon>Pentapetalae</taxon>
        <taxon>asterids</taxon>
        <taxon>lamiids</taxon>
        <taxon>Gentianales</taxon>
        <taxon>Rubiaceae</taxon>
        <taxon>Cinchonoideae</taxon>
        <taxon>Cinchoneae</taxon>
        <taxon>Cinchona</taxon>
    </lineage>
</organism>
<dbReference type="EMBL" id="JBJUIK010000012">
    <property type="protein sequence ID" value="KAL3510164.1"/>
    <property type="molecule type" value="Genomic_DNA"/>
</dbReference>
<evidence type="ECO:0000313" key="2">
    <source>
        <dbReference type="Proteomes" id="UP001630127"/>
    </source>
</evidence>
<gene>
    <name evidence="1" type="ORF">ACH5RR_029565</name>
</gene>
<accession>A0ABD2YS11</accession>
<name>A0ABD2YS11_9GENT</name>
<proteinExistence type="predicted"/>
<dbReference type="AlphaFoldDB" id="A0ABD2YS11"/>
<sequence length="104" mass="11609">MAGQSLGCDKTLEIETHPAIAIQESPCNTALVSRVDLKENWLGNGALSRDPDNLPNPNLKLNQLYNNEKGWQLLLVLGSFSAKEIQLITSFKLWLSDELDMIAW</sequence>
<dbReference type="Proteomes" id="UP001630127">
    <property type="component" value="Unassembled WGS sequence"/>
</dbReference>